<gene>
    <name evidence="2" type="ORF">PZE19_27570</name>
</gene>
<reference evidence="2 3" key="1">
    <citation type="submission" date="2023-03" db="EMBL/GenBank/DDBJ databases">
        <title>Paludisphaera mucosa sp. nov. a novel planctomycete from northern fen.</title>
        <authorList>
            <person name="Ivanova A."/>
        </authorList>
    </citation>
    <scope>NUCLEOTIDE SEQUENCE [LARGE SCALE GENOMIC DNA]</scope>
    <source>
        <strain evidence="2 3">Pla2</strain>
    </source>
</reference>
<evidence type="ECO:0000256" key="1">
    <source>
        <dbReference type="SAM" id="Phobius"/>
    </source>
</evidence>
<proteinExistence type="predicted"/>
<name>A0ABT6FJ11_9BACT</name>
<accession>A0ABT6FJ11</accession>
<keyword evidence="1" id="KW-0472">Membrane</keyword>
<dbReference type="RefSeq" id="WP_277863817.1">
    <property type="nucleotide sequence ID" value="NZ_JARRAG010000002.1"/>
</dbReference>
<sequence length="91" mass="10125">MPPLILFLHLLVLLAAMLLAAFLAVVLAIFAATALLVAFVLHKLGWDRRLIAYLVHKQRGRTSPPVKVWVDDLDAPIEARWSFDDPAAKGR</sequence>
<dbReference type="EMBL" id="JARRAG010000002">
    <property type="protein sequence ID" value="MDG3007539.1"/>
    <property type="molecule type" value="Genomic_DNA"/>
</dbReference>
<keyword evidence="3" id="KW-1185">Reference proteome</keyword>
<keyword evidence="1" id="KW-1133">Transmembrane helix</keyword>
<dbReference type="Proteomes" id="UP001216907">
    <property type="component" value="Unassembled WGS sequence"/>
</dbReference>
<organism evidence="2 3">
    <name type="scientific">Paludisphaera mucosa</name>
    <dbReference type="NCBI Taxonomy" id="3030827"/>
    <lineage>
        <taxon>Bacteria</taxon>
        <taxon>Pseudomonadati</taxon>
        <taxon>Planctomycetota</taxon>
        <taxon>Planctomycetia</taxon>
        <taxon>Isosphaerales</taxon>
        <taxon>Isosphaeraceae</taxon>
        <taxon>Paludisphaera</taxon>
    </lineage>
</organism>
<feature type="transmembrane region" description="Helical" evidence="1">
    <location>
        <begin position="6"/>
        <end position="39"/>
    </location>
</feature>
<protein>
    <submittedName>
        <fullName evidence="2">Uncharacterized protein</fullName>
    </submittedName>
</protein>
<comment type="caution">
    <text evidence="2">The sequence shown here is derived from an EMBL/GenBank/DDBJ whole genome shotgun (WGS) entry which is preliminary data.</text>
</comment>
<keyword evidence="1" id="KW-0812">Transmembrane</keyword>
<evidence type="ECO:0000313" key="2">
    <source>
        <dbReference type="EMBL" id="MDG3007539.1"/>
    </source>
</evidence>
<evidence type="ECO:0000313" key="3">
    <source>
        <dbReference type="Proteomes" id="UP001216907"/>
    </source>
</evidence>